<dbReference type="Proteomes" id="UP000319478">
    <property type="component" value="Unassembled WGS sequence"/>
</dbReference>
<evidence type="ECO:0000313" key="2">
    <source>
        <dbReference type="Proteomes" id="UP000319478"/>
    </source>
</evidence>
<reference evidence="1 2" key="1">
    <citation type="submission" date="2019-06" db="EMBL/GenBank/DDBJ databases">
        <title>Whole genome shotgun sequence of Komagataeibacter hansenii NBRC 14820.</title>
        <authorList>
            <person name="Hosoyama A."/>
            <person name="Uohara A."/>
            <person name="Ohji S."/>
            <person name="Ichikawa N."/>
        </authorList>
    </citation>
    <scope>NUCLEOTIDE SEQUENCE [LARGE SCALE GENOMIC DNA]</scope>
    <source>
        <strain evidence="1 2">NBRC 14820</strain>
    </source>
</reference>
<comment type="caution">
    <text evidence="1">The sequence shown here is derived from an EMBL/GenBank/DDBJ whole genome shotgun (WGS) entry which is preliminary data.</text>
</comment>
<organism evidence="1 2">
    <name type="scientific">Novacetimonas hansenii</name>
    <name type="common">Komagataeibacter hansenii</name>
    <dbReference type="NCBI Taxonomy" id="436"/>
    <lineage>
        <taxon>Bacteria</taxon>
        <taxon>Pseudomonadati</taxon>
        <taxon>Pseudomonadota</taxon>
        <taxon>Alphaproteobacteria</taxon>
        <taxon>Acetobacterales</taxon>
        <taxon>Acetobacteraceae</taxon>
        <taxon>Novacetimonas</taxon>
    </lineage>
</organism>
<gene>
    <name evidence="1" type="ORF">GHA01_29170</name>
</gene>
<sequence length="125" mass="13925">MRFPAVVMAVALCMEVGQGQNRERALGEGRCWGPGRFIQGISDISASGMSMTPSRHGGRERAMGIRMGIRKPWRLSPRDRSRLLPPPPAIARMFSRMFTRTFVLRYPGAVARALPGFLAPLWQEA</sequence>
<keyword evidence="2" id="KW-1185">Reference proteome</keyword>
<name>A0ABQ0SII9_NOVHA</name>
<proteinExistence type="predicted"/>
<accession>A0ABQ0SII9</accession>
<evidence type="ECO:0008006" key="3">
    <source>
        <dbReference type="Google" id="ProtNLM"/>
    </source>
</evidence>
<evidence type="ECO:0000313" key="1">
    <source>
        <dbReference type="EMBL" id="GEC65068.1"/>
    </source>
</evidence>
<protein>
    <recommendedName>
        <fullName evidence="3">Secreted protein</fullName>
    </recommendedName>
</protein>
<dbReference type="EMBL" id="BJNN01000162">
    <property type="protein sequence ID" value="GEC65068.1"/>
    <property type="molecule type" value="Genomic_DNA"/>
</dbReference>